<keyword evidence="3" id="KW-0732">Signal</keyword>
<dbReference type="Pfam" id="PF09375">
    <property type="entry name" value="Peptidase_M75"/>
    <property type="match status" value="1"/>
</dbReference>
<comment type="subcellular location">
    <subcellularLocation>
        <location evidence="1">Periplasm</location>
    </subcellularLocation>
</comment>
<dbReference type="EMBL" id="CP040820">
    <property type="protein sequence ID" value="QDL94400.1"/>
    <property type="molecule type" value="Genomic_DNA"/>
</dbReference>
<dbReference type="RefSeq" id="WP_138576181.1">
    <property type="nucleotide sequence ID" value="NZ_CP040820.1"/>
</dbReference>
<dbReference type="PANTHER" id="PTHR39192:SF1">
    <property type="entry name" value="IRON UPTAKE SYSTEM COMPONENT EFEO"/>
    <property type="match status" value="1"/>
</dbReference>
<gene>
    <name evidence="6" type="primary">efeO</name>
    <name evidence="6" type="ORF">FDP22_21240</name>
</gene>
<dbReference type="NCBIfam" id="NF041757">
    <property type="entry name" value="EfeO"/>
    <property type="match status" value="1"/>
</dbReference>
<keyword evidence="7" id="KW-1185">Reference proteome</keyword>
<dbReference type="Pfam" id="PF13473">
    <property type="entry name" value="Cupredoxin_1"/>
    <property type="match status" value="1"/>
</dbReference>
<protein>
    <submittedName>
        <fullName evidence="6">Iron uptake system protein EfeO</fullName>
    </submittedName>
</protein>
<dbReference type="AlphaFoldDB" id="A0A5B8G376"/>
<dbReference type="OrthoDB" id="7348379at2"/>
<evidence type="ECO:0000256" key="1">
    <source>
        <dbReference type="ARBA" id="ARBA00004418"/>
    </source>
</evidence>
<evidence type="ECO:0000313" key="7">
    <source>
        <dbReference type="Proteomes" id="UP000305888"/>
    </source>
</evidence>
<keyword evidence="6" id="KW-0614">Plasmid</keyword>
<dbReference type="Proteomes" id="UP000305888">
    <property type="component" value="Plasmid pD4M1B"/>
</dbReference>
<feature type="domain" description="EfeO-type cupredoxin-like" evidence="5">
    <location>
        <begin position="41"/>
        <end position="140"/>
    </location>
</feature>
<evidence type="ECO:0000313" key="6">
    <source>
        <dbReference type="EMBL" id="QDL94400.1"/>
    </source>
</evidence>
<evidence type="ECO:0000259" key="5">
    <source>
        <dbReference type="Pfam" id="PF13473"/>
    </source>
</evidence>
<dbReference type="GO" id="GO:0042597">
    <property type="term" value="C:periplasmic space"/>
    <property type="evidence" value="ECO:0007669"/>
    <property type="project" value="UniProtKB-SubCell"/>
</dbReference>
<dbReference type="InterPro" id="IPR053377">
    <property type="entry name" value="Iron_uptake_EfeM/EfeO"/>
</dbReference>
<proteinExistence type="inferred from homology"/>
<accession>A0A5B8G376</accession>
<dbReference type="NCBIfam" id="NF007697">
    <property type="entry name" value="PRK10378.1"/>
    <property type="match status" value="1"/>
</dbReference>
<dbReference type="InterPro" id="IPR008972">
    <property type="entry name" value="Cupredoxin"/>
</dbReference>
<dbReference type="KEGG" id="ppru:FDP22_21240"/>
<dbReference type="InterPro" id="IPR034981">
    <property type="entry name" value="Imelysin-like_EfeO/Algp7"/>
</dbReference>
<reference evidence="6 7" key="1">
    <citation type="submission" date="2019-06" db="EMBL/GenBank/DDBJ databases">
        <title>Genome sequence of Rhodobacteraceae bacterium D4M1.</title>
        <authorList>
            <person name="Cao J."/>
        </authorList>
    </citation>
    <scope>NUCLEOTIDE SEQUENCE [LARGE SCALE GENOMIC DNA]</scope>
    <source>
        <strain evidence="6 7">D4M1</strain>
        <plasmid evidence="7">pd4m1b</plasmid>
    </source>
</reference>
<organism evidence="6 7">
    <name type="scientific">Paroceanicella profunda</name>
    <dbReference type="NCBI Taxonomy" id="2579971"/>
    <lineage>
        <taxon>Bacteria</taxon>
        <taxon>Pseudomonadati</taxon>
        <taxon>Pseudomonadota</taxon>
        <taxon>Alphaproteobacteria</taxon>
        <taxon>Rhodobacterales</taxon>
        <taxon>Paracoccaceae</taxon>
        <taxon>Paroceanicella</taxon>
    </lineage>
</organism>
<evidence type="ECO:0000256" key="2">
    <source>
        <dbReference type="ARBA" id="ARBA00005989"/>
    </source>
</evidence>
<dbReference type="InterPro" id="IPR018976">
    <property type="entry name" value="Imelysin-like"/>
</dbReference>
<evidence type="ECO:0000256" key="3">
    <source>
        <dbReference type="ARBA" id="ARBA00022729"/>
    </source>
</evidence>
<evidence type="ECO:0000259" key="4">
    <source>
        <dbReference type="Pfam" id="PF09375"/>
    </source>
</evidence>
<sequence length="404" mass="41771">MSDQPERASPGAPRPAAAPQGAVLKWAVAGAALLAVGGGAAFWFAAGNRGPAGAGDGAVEVAVNAGGCAPARLELPAGTHQFRILNRSDRPVEWEILEGVMVVAERENIAPGFSQTLSARLTPGDYEITCGLLSNPRGALHVTPSEATSAVAGTAPPLRALIGPLSEYKVYLIREAQALVRDTGKLAEAIEAGDMAMARALYTTARAPWRHVEPVAARFADLQSRMDPQAAWLRDREADAGFTGFHRIEYGLFARNSLDGLAPVARALAADAATLSARLRALKVTPELLASSGAGLAARLGDGRVSAGEDPYSGTGLTDLDSSLDGLEKPATLLTPVLEARHPALVADLEQRFAAARAVLAAHRGAGGYPSFETLDAPERAALETAFTALGATLGQLPQALGSS</sequence>
<dbReference type="InterPro" id="IPR050894">
    <property type="entry name" value="EfeM/EfeO_iron_uptake"/>
</dbReference>
<dbReference type="PANTHER" id="PTHR39192">
    <property type="entry name" value="IRON UPTAKE SYSTEM COMPONENT EFEO"/>
    <property type="match status" value="1"/>
</dbReference>
<dbReference type="CDD" id="cd14656">
    <property type="entry name" value="Imelysin-like_EfeO"/>
    <property type="match status" value="1"/>
</dbReference>
<geneLocation type="plasmid" evidence="7">
    <name>pd4m1b</name>
</geneLocation>
<dbReference type="InterPro" id="IPR028096">
    <property type="entry name" value="EfeO_Cupredoxin"/>
</dbReference>
<dbReference type="SUPFAM" id="SSF49503">
    <property type="entry name" value="Cupredoxins"/>
    <property type="match status" value="1"/>
</dbReference>
<name>A0A5B8G376_9RHOB</name>
<comment type="similarity">
    <text evidence="2">Belongs to the EfeM/EfeO family.</text>
</comment>
<feature type="domain" description="Imelysin-like" evidence="4">
    <location>
        <begin position="165"/>
        <end position="393"/>
    </location>
</feature>
<dbReference type="InterPro" id="IPR038352">
    <property type="entry name" value="Imelysin_sf"/>
</dbReference>
<dbReference type="Gene3D" id="1.20.1420.20">
    <property type="entry name" value="M75 peptidase, HXXE motif"/>
    <property type="match status" value="1"/>
</dbReference>